<evidence type="ECO:0000256" key="1">
    <source>
        <dbReference type="SAM" id="Phobius"/>
    </source>
</evidence>
<sequence length="228" mass="26887">MVAITPIFERGNAIPLTTGKVLLLQIIPCMVIPANHNEFFGTWILDTIVTIMTVTMTTTTTMTTTMMMATKMNGKWFGGYLVVFFVIICWDVMTERYYDGFIGLSFMLGRQKDIMTERYYDGFIENGRKILWRVYLVYVRMAERYYEKCKEFQVIENPEKVEYPPNEFIRKYYPSGSIHFIRISNNKFDRMQRYARRRDESILAKTGRINNQNVFLWTSGRISSADSY</sequence>
<proteinExistence type="predicted"/>
<organism evidence="2 3">
    <name type="scientific">Diversispora epigaea</name>
    <dbReference type="NCBI Taxonomy" id="1348612"/>
    <lineage>
        <taxon>Eukaryota</taxon>
        <taxon>Fungi</taxon>
        <taxon>Fungi incertae sedis</taxon>
        <taxon>Mucoromycota</taxon>
        <taxon>Glomeromycotina</taxon>
        <taxon>Glomeromycetes</taxon>
        <taxon>Diversisporales</taxon>
        <taxon>Diversisporaceae</taxon>
        <taxon>Diversispora</taxon>
    </lineage>
</organism>
<keyword evidence="1" id="KW-0472">Membrane</keyword>
<accession>A0A397J519</accession>
<protein>
    <submittedName>
        <fullName evidence="2">Uncharacterized protein</fullName>
    </submittedName>
</protein>
<keyword evidence="3" id="KW-1185">Reference proteome</keyword>
<gene>
    <name evidence="2" type="ORF">Glove_114g53</name>
</gene>
<comment type="caution">
    <text evidence="2">The sequence shown here is derived from an EMBL/GenBank/DDBJ whole genome shotgun (WGS) entry which is preliminary data.</text>
</comment>
<keyword evidence="1" id="KW-0812">Transmembrane</keyword>
<feature type="transmembrane region" description="Helical" evidence="1">
    <location>
        <begin position="43"/>
        <end position="64"/>
    </location>
</feature>
<dbReference type="AlphaFoldDB" id="A0A397J519"/>
<keyword evidence="1" id="KW-1133">Transmembrane helix</keyword>
<evidence type="ECO:0000313" key="2">
    <source>
        <dbReference type="EMBL" id="RHZ82082.1"/>
    </source>
</evidence>
<name>A0A397J519_9GLOM</name>
<dbReference type="EMBL" id="PQFF01000106">
    <property type="protein sequence ID" value="RHZ82082.1"/>
    <property type="molecule type" value="Genomic_DNA"/>
</dbReference>
<evidence type="ECO:0000313" key="3">
    <source>
        <dbReference type="Proteomes" id="UP000266861"/>
    </source>
</evidence>
<dbReference type="Proteomes" id="UP000266861">
    <property type="component" value="Unassembled WGS sequence"/>
</dbReference>
<feature type="transmembrane region" description="Helical" evidence="1">
    <location>
        <begin position="76"/>
        <end position="93"/>
    </location>
</feature>
<reference evidence="2 3" key="1">
    <citation type="submission" date="2018-08" db="EMBL/GenBank/DDBJ databases">
        <title>Genome and evolution of the arbuscular mycorrhizal fungus Diversispora epigaea (formerly Glomus versiforme) and its bacterial endosymbionts.</title>
        <authorList>
            <person name="Sun X."/>
            <person name="Fei Z."/>
            <person name="Harrison M."/>
        </authorList>
    </citation>
    <scope>NUCLEOTIDE SEQUENCE [LARGE SCALE GENOMIC DNA]</scope>
    <source>
        <strain evidence="2 3">IT104</strain>
    </source>
</reference>
<dbReference type="OrthoDB" id="2379190at2759"/>